<evidence type="ECO:0000313" key="4">
    <source>
        <dbReference type="Proteomes" id="UP000481417"/>
    </source>
</evidence>
<organism evidence="3 4">
    <name type="scientific">Paracoccus lichenicola</name>
    <dbReference type="NCBI Taxonomy" id="2665644"/>
    <lineage>
        <taxon>Bacteria</taxon>
        <taxon>Pseudomonadati</taxon>
        <taxon>Pseudomonadota</taxon>
        <taxon>Alphaproteobacteria</taxon>
        <taxon>Rhodobacterales</taxon>
        <taxon>Paracoccaceae</taxon>
        <taxon>Paracoccus</taxon>
    </lineage>
</organism>
<gene>
    <name evidence="3" type="ORF">GIY56_08295</name>
</gene>
<protein>
    <submittedName>
        <fullName evidence="3">Enoyl-CoA hydratase/isomerase family protein</fullName>
    </submittedName>
</protein>
<comment type="caution">
    <text evidence="3">The sequence shown here is derived from an EMBL/GenBank/DDBJ whole genome shotgun (WGS) entry which is preliminary data.</text>
</comment>
<reference evidence="3 4" key="1">
    <citation type="submission" date="2019-11" db="EMBL/GenBank/DDBJ databases">
        <authorList>
            <person name="Lang L."/>
        </authorList>
    </citation>
    <scope>NUCLEOTIDE SEQUENCE [LARGE SCALE GENOMIC DNA]</scope>
    <source>
        <strain evidence="3 4">YIM 132242</strain>
    </source>
</reference>
<keyword evidence="4" id="KW-1185">Reference proteome</keyword>
<dbReference type="InterPro" id="IPR001753">
    <property type="entry name" value="Enoyl-CoA_hydra/iso"/>
</dbReference>
<evidence type="ECO:0000256" key="1">
    <source>
        <dbReference type="ARBA" id="ARBA00023098"/>
    </source>
</evidence>
<evidence type="ECO:0000256" key="2">
    <source>
        <dbReference type="ARBA" id="ARBA00023239"/>
    </source>
</evidence>
<dbReference type="Gene3D" id="3.90.226.10">
    <property type="entry name" value="2-enoyl-CoA Hydratase, Chain A, domain 1"/>
    <property type="match status" value="1"/>
</dbReference>
<dbReference type="PANTHER" id="PTHR11941">
    <property type="entry name" value="ENOYL-COA HYDRATASE-RELATED"/>
    <property type="match status" value="1"/>
</dbReference>
<dbReference type="EMBL" id="WMBT01000003">
    <property type="protein sequence ID" value="MTE00285.1"/>
    <property type="molecule type" value="Genomic_DNA"/>
</dbReference>
<evidence type="ECO:0000313" key="3">
    <source>
        <dbReference type="EMBL" id="MTE00285.1"/>
    </source>
</evidence>
<dbReference type="PANTHER" id="PTHR11941:SF169">
    <property type="entry name" value="(7AS)-7A-METHYL-1,5-DIOXO-2,3,5,6,7,7A-HEXAHYDRO-1H-INDENE-CARBOXYL-COA HYDROLASE"/>
    <property type="match status" value="1"/>
</dbReference>
<name>A0A6L6HQH1_9RHOB</name>
<dbReference type="RefSeq" id="WP_154764339.1">
    <property type="nucleotide sequence ID" value="NZ_WMBT01000003.1"/>
</dbReference>
<keyword evidence="2" id="KW-0456">Lyase</keyword>
<dbReference type="GO" id="GO:0006635">
    <property type="term" value="P:fatty acid beta-oxidation"/>
    <property type="evidence" value="ECO:0007669"/>
    <property type="project" value="TreeGrafter"/>
</dbReference>
<dbReference type="AlphaFoldDB" id="A0A6L6HQH1"/>
<dbReference type="CDD" id="cd06558">
    <property type="entry name" value="crotonase-like"/>
    <property type="match status" value="1"/>
</dbReference>
<sequence length="280" mass="29151">MTENPAAEDAILIEHAGPISWIVFNRPAQSNALSGAMLEQFSAALARLAVEGGPVIGIRANGRGFCAGMDLGQYGGSATAPEDDVARLSGNVARWLAIWDHPKPVIAAVHGFCMGVGAQLCVFADMTLVADDARIGEPGIPIGGGFIAPTWVPLVGHKRAKEFSFVPGNAIDGPTAVEWGWANHCVPADRLIEVAEELAARIALTPPAVLRAKKRSVNRAAEAAGFRTATNGLAEVDALLHLSPAVLAIRERMAREGLKAVLDTYKGPSSVAIARGAGTA</sequence>
<dbReference type="Proteomes" id="UP000481417">
    <property type="component" value="Unassembled WGS sequence"/>
</dbReference>
<accession>A0A6L6HQH1</accession>
<dbReference type="InterPro" id="IPR029045">
    <property type="entry name" value="ClpP/crotonase-like_dom_sf"/>
</dbReference>
<proteinExistence type="predicted"/>
<keyword evidence="3" id="KW-0413">Isomerase</keyword>
<dbReference type="SUPFAM" id="SSF52096">
    <property type="entry name" value="ClpP/crotonase"/>
    <property type="match status" value="1"/>
</dbReference>
<dbReference type="Pfam" id="PF00378">
    <property type="entry name" value="ECH_1"/>
    <property type="match status" value="1"/>
</dbReference>
<dbReference type="GO" id="GO:0016853">
    <property type="term" value="F:isomerase activity"/>
    <property type="evidence" value="ECO:0007669"/>
    <property type="project" value="UniProtKB-KW"/>
</dbReference>
<keyword evidence="1" id="KW-0443">Lipid metabolism</keyword>
<dbReference type="GO" id="GO:0016829">
    <property type="term" value="F:lyase activity"/>
    <property type="evidence" value="ECO:0007669"/>
    <property type="project" value="UniProtKB-KW"/>
</dbReference>